<evidence type="ECO:0000313" key="3">
    <source>
        <dbReference type="EMBL" id="ESO10700.1"/>
    </source>
</evidence>
<dbReference type="STRING" id="6412.T1FML0"/>
<gene>
    <name evidence="4" type="primary">20210059</name>
    <name evidence="3" type="ORF">HELRODRAFT_185265</name>
</gene>
<dbReference type="EnsemblMetazoa" id="HelroT185265">
    <property type="protein sequence ID" value="HelroP185265"/>
    <property type="gene ID" value="HelroG185265"/>
</dbReference>
<dbReference type="Pfam" id="PF06384">
    <property type="entry name" value="ICAT"/>
    <property type="match status" value="1"/>
</dbReference>
<dbReference type="CTD" id="20210059"/>
<dbReference type="EMBL" id="KB095858">
    <property type="protein sequence ID" value="ESO10700.1"/>
    <property type="molecule type" value="Genomic_DNA"/>
</dbReference>
<evidence type="ECO:0000313" key="5">
    <source>
        <dbReference type="Proteomes" id="UP000015101"/>
    </source>
</evidence>
<dbReference type="AlphaFoldDB" id="T1FML0"/>
<dbReference type="eggNOG" id="ENOG502QPUB">
    <property type="taxonomic scope" value="Eukaryota"/>
</dbReference>
<feature type="domain" description="Beta-catenin-interacting ICAT" evidence="2">
    <location>
        <begin position="115"/>
        <end position="197"/>
    </location>
</feature>
<dbReference type="Proteomes" id="UP000015101">
    <property type="component" value="Unassembled WGS sequence"/>
</dbReference>
<dbReference type="GeneID" id="20210059"/>
<dbReference type="OrthoDB" id="10262856at2759"/>
<protein>
    <recommendedName>
        <fullName evidence="2">Beta-catenin-interacting ICAT domain-containing protein</fullName>
    </recommendedName>
</protein>
<dbReference type="RefSeq" id="XP_009010969.1">
    <property type="nucleotide sequence ID" value="XM_009012721.1"/>
</dbReference>
<dbReference type="EMBL" id="AMQM01002715">
    <property type="status" value="NOT_ANNOTATED_CDS"/>
    <property type="molecule type" value="Genomic_DNA"/>
</dbReference>
<dbReference type="OMA" id="TKMMAGN"/>
<dbReference type="GO" id="GO:0008013">
    <property type="term" value="F:beta-catenin binding"/>
    <property type="evidence" value="ECO:0007669"/>
    <property type="project" value="InterPro"/>
</dbReference>
<dbReference type="SUPFAM" id="SSF81730">
    <property type="entry name" value="beta-catenin-interacting protein ICAT"/>
    <property type="match status" value="1"/>
</dbReference>
<dbReference type="Gene3D" id="1.10.10.490">
    <property type="entry name" value="Beta-catenin-interacting ICAT"/>
    <property type="match status" value="1"/>
</dbReference>
<comment type="similarity">
    <text evidence="1">Belongs to the CTNNBIP1 family.</text>
</comment>
<evidence type="ECO:0000256" key="1">
    <source>
        <dbReference type="ARBA" id="ARBA00006505"/>
    </source>
</evidence>
<dbReference type="HOGENOM" id="CLU_091171_0_0_1"/>
<reference evidence="3 5" key="2">
    <citation type="journal article" date="2013" name="Nature">
        <title>Insights into bilaterian evolution from three spiralian genomes.</title>
        <authorList>
            <person name="Simakov O."/>
            <person name="Marletaz F."/>
            <person name="Cho S.J."/>
            <person name="Edsinger-Gonzales E."/>
            <person name="Havlak P."/>
            <person name="Hellsten U."/>
            <person name="Kuo D.H."/>
            <person name="Larsson T."/>
            <person name="Lv J."/>
            <person name="Arendt D."/>
            <person name="Savage R."/>
            <person name="Osoegawa K."/>
            <person name="de Jong P."/>
            <person name="Grimwood J."/>
            <person name="Chapman J.A."/>
            <person name="Shapiro H."/>
            <person name="Aerts A."/>
            <person name="Otillar R.P."/>
            <person name="Terry A.Y."/>
            <person name="Boore J.L."/>
            <person name="Grigoriev I.V."/>
            <person name="Lindberg D.R."/>
            <person name="Seaver E.C."/>
            <person name="Weisblat D.A."/>
            <person name="Putnam N.H."/>
            <person name="Rokhsar D.S."/>
        </authorList>
    </citation>
    <scope>NUCLEOTIDE SEQUENCE</scope>
</reference>
<dbReference type="InterPro" id="IPR009428">
    <property type="entry name" value="ICAT_dom"/>
</dbReference>
<name>T1FML0_HELRO</name>
<accession>T1FML0</accession>
<dbReference type="PANTHER" id="PTHR16505">
    <property type="entry name" value="PROTEIN LZIC"/>
    <property type="match status" value="1"/>
</dbReference>
<keyword evidence="5" id="KW-1185">Reference proteome</keyword>
<proteinExistence type="inferred from homology"/>
<evidence type="ECO:0000313" key="4">
    <source>
        <dbReference type="EnsemblMetazoa" id="HelroP185265"/>
    </source>
</evidence>
<dbReference type="KEGG" id="hro:HELRODRAFT_185265"/>
<dbReference type="InParanoid" id="T1FML0"/>
<reference evidence="4" key="3">
    <citation type="submission" date="2015-06" db="UniProtKB">
        <authorList>
            <consortium name="EnsemblMetazoa"/>
        </authorList>
    </citation>
    <scope>IDENTIFICATION</scope>
</reference>
<sequence>MASSRGQLETSTLKQNMEDQLDRLMEQLADIEQSKNDLDPCEYEEMKNDTMEQLSEFNLSLTKMKEGNLSLVDDLNNMQLAIQAAISQAFKTPEVIKMFAKKQPNQLRECLQQVERNLKINQISQEDARNKKVEVLTALKKLKEPLSSEEEAYLAKHSSNLGVKFQKIEDDVIIDGGSSNNLGNGKVLKAVKEQVKASSINQ</sequence>
<evidence type="ECO:0000259" key="2">
    <source>
        <dbReference type="Pfam" id="PF06384"/>
    </source>
</evidence>
<dbReference type="PANTHER" id="PTHR16505:SF8">
    <property type="entry name" value="PROTEIN LZIC"/>
    <property type="match status" value="1"/>
</dbReference>
<reference evidence="5" key="1">
    <citation type="submission" date="2012-12" db="EMBL/GenBank/DDBJ databases">
        <authorList>
            <person name="Hellsten U."/>
            <person name="Grimwood J."/>
            <person name="Chapman J.A."/>
            <person name="Shapiro H."/>
            <person name="Aerts A."/>
            <person name="Otillar R.P."/>
            <person name="Terry A.Y."/>
            <person name="Boore J.L."/>
            <person name="Simakov O."/>
            <person name="Marletaz F."/>
            <person name="Cho S.-J."/>
            <person name="Edsinger-Gonzales E."/>
            <person name="Havlak P."/>
            <person name="Kuo D.-H."/>
            <person name="Larsson T."/>
            <person name="Lv J."/>
            <person name="Arendt D."/>
            <person name="Savage R."/>
            <person name="Osoegawa K."/>
            <person name="de Jong P."/>
            <person name="Lindberg D.R."/>
            <person name="Seaver E.C."/>
            <person name="Weisblat D.A."/>
            <person name="Putnam N.H."/>
            <person name="Grigoriev I.V."/>
            <person name="Rokhsar D.S."/>
        </authorList>
    </citation>
    <scope>NUCLEOTIDE SEQUENCE</scope>
</reference>
<dbReference type="InterPro" id="IPR040065">
    <property type="entry name" value="LZIC"/>
</dbReference>
<dbReference type="InterPro" id="IPR036911">
    <property type="entry name" value="ICAT_sf"/>
</dbReference>
<organism evidence="4 5">
    <name type="scientific">Helobdella robusta</name>
    <name type="common">Californian leech</name>
    <dbReference type="NCBI Taxonomy" id="6412"/>
    <lineage>
        <taxon>Eukaryota</taxon>
        <taxon>Metazoa</taxon>
        <taxon>Spiralia</taxon>
        <taxon>Lophotrochozoa</taxon>
        <taxon>Annelida</taxon>
        <taxon>Clitellata</taxon>
        <taxon>Hirudinea</taxon>
        <taxon>Rhynchobdellida</taxon>
        <taxon>Glossiphoniidae</taxon>
        <taxon>Helobdella</taxon>
    </lineage>
</organism>